<keyword evidence="8" id="KW-0249">Electron transport</keyword>
<keyword evidence="5" id="KW-0679">Respiratory chain</keyword>
<evidence type="ECO:0000256" key="8">
    <source>
        <dbReference type="ARBA" id="ARBA00022982"/>
    </source>
</evidence>
<keyword evidence="15" id="KW-1185">Reference proteome</keyword>
<evidence type="ECO:0000256" key="10">
    <source>
        <dbReference type="ARBA" id="ARBA00023128"/>
    </source>
</evidence>
<evidence type="ECO:0000256" key="9">
    <source>
        <dbReference type="ARBA" id="ARBA00022989"/>
    </source>
</evidence>
<evidence type="ECO:0000313" key="16">
    <source>
        <dbReference type="WBParaSite" id="jg749"/>
    </source>
</evidence>
<dbReference type="WBParaSite" id="jg749">
    <property type="protein sequence ID" value="jg749"/>
    <property type="gene ID" value="jg749"/>
</dbReference>
<evidence type="ECO:0000256" key="5">
    <source>
        <dbReference type="ARBA" id="ARBA00022660"/>
    </source>
</evidence>
<keyword evidence="6 14" id="KW-0812">Transmembrane</keyword>
<dbReference type="PANTHER" id="PTHR15469">
    <property type="entry name" value="NADH-UBIQUINONE OXIDOREDUCTASE B15 SUBUNIT"/>
    <property type="match status" value="1"/>
</dbReference>
<feature type="transmembrane region" description="Helical" evidence="14">
    <location>
        <begin position="92"/>
        <end position="109"/>
    </location>
</feature>
<reference evidence="16" key="1">
    <citation type="submission" date="2022-11" db="UniProtKB">
        <authorList>
            <consortium name="WormBaseParasite"/>
        </authorList>
    </citation>
    <scope>IDENTIFICATION</scope>
</reference>
<evidence type="ECO:0000256" key="7">
    <source>
        <dbReference type="ARBA" id="ARBA00022792"/>
    </source>
</evidence>
<accession>A0A915EMH0</accession>
<evidence type="ECO:0000256" key="13">
    <source>
        <dbReference type="ARBA" id="ARBA00030987"/>
    </source>
</evidence>
<evidence type="ECO:0000256" key="4">
    <source>
        <dbReference type="ARBA" id="ARBA00022448"/>
    </source>
</evidence>
<evidence type="ECO:0000256" key="12">
    <source>
        <dbReference type="ARBA" id="ARBA00030212"/>
    </source>
</evidence>
<proteinExistence type="inferred from homology"/>
<dbReference type="Pfam" id="PF07225">
    <property type="entry name" value="NDUF_B4"/>
    <property type="match status" value="1"/>
</dbReference>
<keyword evidence="9 14" id="KW-1133">Transmembrane helix</keyword>
<dbReference type="InterPro" id="IPR009866">
    <property type="entry name" value="NADH_UbQ_OxRdtase_NDUFB4_su"/>
</dbReference>
<evidence type="ECO:0000256" key="1">
    <source>
        <dbReference type="ARBA" id="ARBA00004434"/>
    </source>
</evidence>
<evidence type="ECO:0000256" key="11">
    <source>
        <dbReference type="ARBA" id="ARBA00023136"/>
    </source>
</evidence>
<name>A0A915EMH0_9BILA</name>
<dbReference type="Proteomes" id="UP000887574">
    <property type="component" value="Unplaced"/>
</dbReference>
<keyword evidence="11 14" id="KW-0472">Membrane</keyword>
<dbReference type="GO" id="GO:0005743">
    <property type="term" value="C:mitochondrial inner membrane"/>
    <property type="evidence" value="ECO:0007669"/>
    <property type="project" value="UniProtKB-SubCell"/>
</dbReference>
<dbReference type="PANTHER" id="PTHR15469:SF0">
    <property type="entry name" value="NADH DEHYDROGENASE [UBIQUINONE] 1 BETA SUBCOMPLEX SUBUNIT 4"/>
    <property type="match status" value="1"/>
</dbReference>
<evidence type="ECO:0000256" key="3">
    <source>
        <dbReference type="ARBA" id="ARBA00018681"/>
    </source>
</evidence>
<sequence>MRLAVRLLRPAPNQNVTNPKMWQDPVRGYFESHGRSEFLPARRNSEEGVSETRVRSSHLQVQARRRRDPAMFRWYAADMTQAEYFRYTPRTVFLWFAAIVVGVYLYLRIGKTPDELKKEKCLEGQSLWWDRQEFRGINTAGHGILAPNWPMGW</sequence>
<comment type="subcellular location">
    <subcellularLocation>
        <location evidence="1">Mitochondrion inner membrane</location>
        <topology evidence="1">Single-pass membrane protein</topology>
    </subcellularLocation>
</comment>
<evidence type="ECO:0000256" key="2">
    <source>
        <dbReference type="ARBA" id="ARBA00007260"/>
    </source>
</evidence>
<organism evidence="15 16">
    <name type="scientific">Ditylenchus dipsaci</name>
    <dbReference type="NCBI Taxonomy" id="166011"/>
    <lineage>
        <taxon>Eukaryota</taxon>
        <taxon>Metazoa</taxon>
        <taxon>Ecdysozoa</taxon>
        <taxon>Nematoda</taxon>
        <taxon>Chromadorea</taxon>
        <taxon>Rhabditida</taxon>
        <taxon>Tylenchina</taxon>
        <taxon>Tylenchomorpha</taxon>
        <taxon>Sphaerularioidea</taxon>
        <taxon>Anguinidae</taxon>
        <taxon>Anguininae</taxon>
        <taxon>Ditylenchus</taxon>
    </lineage>
</organism>
<comment type="similarity">
    <text evidence="2">Belongs to the complex I NDUFB4 subunit family.</text>
</comment>
<keyword evidence="10" id="KW-0496">Mitochondrion</keyword>
<evidence type="ECO:0000256" key="6">
    <source>
        <dbReference type="ARBA" id="ARBA00022692"/>
    </source>
</evidence>
<keyword evidence="7" id="KW-0999">Mitochondrion inner membrane</keyword>
<dbReference type="AlphaFoldDB" id="A0A915EMH0"/>
<evidence type="ECO:0000313" key="15">
    <source>
        <dbReference type="Proteomes" id="UP000887574"/>
    </source>
</evidence>
<keyword evidence="4" id="KW-0813">Transport</keyword>
<evidence type="ECO:0000256" key="14">
    <source>
        <dbReference type="SAM" id="Phobius"/>
    </source>
</evidence>
<protein>
    <recommendedName>
        <fullName evidence="3">NADH dehydrogenase [ubiquinone] 1 beta subcomplex subunit 4</fullName>
    </recommendedName>
    <alternativeName>
        <fullName evidence="12">Complex I-B15</fullName>
    </alternativeName>
    <alternativeName>
        <fullName evidence="13">NADH-ubiquinone oxidoreductase B15 subunit</fullName>
    </alternativeName>
</protein>